<evidence type="ECO:0000256" key="2">
    <source>
        <dbReference type="ARBA" id="ARBA00022448"/>
    </source>
</evidence>
<dbReference type="InterPro" id="IPR036259">
    <property type="entry name" value="MFS_trans_sf"/>
</dbReference>
<keyword evidence="2" id="KW-0813">Transport</keyword>
<dbReference type="InterPro" id="IPR011701">
    <property type="entry name" value="MFS"/>
</dbReference>
<keyword evidence="6 7" id="KW-0472">Membrane</keyword>
<feature type="transmembrane region" description="Helical" evidence="7">
    <location>
        <begin position="237"/>
        <end position="256"/>
    </location>
</feature>
<accession>A0A1B1BCW5</accession>
<dbReference type="AlphaFoldDB" id="A0A1B1BCW5"/>
<evidence type="ECO:0000256" key="1">
    <source>
        <dbReference type="ARBA" id="ARBA00004651"/>
    </source>
</evidence>
<reference evidence="8 9" key="1">
    <citation type="submission" date="2016-06" db="EMBL/GenBank/DDBJ databases">
        <title>Complete genome sequence of Streptomyces griseochromogenes ATCC 14511, the Blasticidin S producer.</title>
        <authorList>
            <person name="Wu L."/>
        </authorList>
    </citation>
    <scope>NUCLEOTIDE SEQUENCE [LARGE SCALE GENOMIC DNA]</scope>
    <source>
        <strain evidence="8 9">ATCC 14511</strain>
    </source>
</reference>
<evidence type="ECO:0000256" key="4">
    <source>
        <dbReference type="ARBA" id="ARBA00022692"/>
    </source>
</evidence>
<dbReference type="InterPro" id="IPR050171">
    <property type="entry name" value="MFS_Transporters"/>
</dbReference>
<feature type="transmembrane region" description="Helical" evidence="7">
    <location>
        <begin position="12"/>
        <end position="33"/>
    </location>
</feature>
<feature type="transmembrane region" description="Helical" evidence="7">
    <location>
        <begin position="133"/>
        <end position="154"/>
    </location>
</feature>
<keyword evidence="5 7" id="KW-1133">Transmembrane helix</keyword>
<dbReference type="PANTHER" id="PTHR23517:SF2">
    <property type="entry name" value="MULTIDRUG RESISTANCE PROTEIN MDTH"/>
    <property type="match status" value="1"/>
</dbReference>
<feature type="transmembrane region" description="Helical" evidence="7">
    <location>
        <begin position="206"/>
        <end position="231"/>
    </location>
</feature>
<feature type="transmembrane region" description="Helical" evidence="7">
    <location>
        <begin position="340"/>
        <end position="360"/>
    </location>
</feature>
<proteinExistence type="predicted"/>
<dbReference type="Proteomes" id="UP000092659">
    <property type="component" value="Chromosome"/>
</dbReference>
<dbReference type="Pfam" id="PF07690">
    <property type="entry name" value="MFS_1"/>
    <property type="match status" value="1"/>
</dbReference>
<dbReference type="GO" id="GO:0005886">
    <property type="term" value="C:plasma membrane"/>
    <property type="evidence" value="ECO:0007669"/>
    <property type="project" value="UniProtKB-SubCell"/>
</dbReference>
<name>A0A1B1BCW5_9ACTN</name>
<organism evidence="8 9">
    <name type="scientific">Streptomyces griseochromogenes</name>
    <dbReference type="NCBI Taxonomy" id="68214"/>
    <lineage>
        <taxon>Bacteria</taxon>
        <taxon>Bacillati</taxon>
        <taxon>Actinomycetota</taxon>
        <taxon>Actinomycetes</taxon>
        <taxon>Kitasatosporales</taxon>
        <taxon>Streptomycetaceae</taxon>
        <taxon>Streptomyces</taxon>
    </lineage>
</organism>
<feature type="transmembrane region" description="Helical" evidence="7">
    <location>
        <begin position="300"/>
        <end position="319"/>
    </location>
</feature>
<feature type="transmembrane region" description="Helical" evidence="7">
    <location>
        <begin position="277"/>
        <end position="294"/>
    </location>
</feature>
<dbReference type="KEGG" id="sgs:AVL59_19780"/>
<feature type="transmembrane region" description="Helical" evidence="7">
    <location>
        <begin position="366"/>
        <end position="386"/>
    </location>
</feature>
<evidence type="ECO:0000256" key="3">
    <source>
        <dbReference type="ARBA" id="ARBA00022475"/>
    </source>
</evidence>
<sequence length="410" mass="42906">MLLRPGPRRTLATASFVNMLGSGVFMLSAAVFFTRSVGLSVAQVGLGLGVGAVVGLLSGVPVGRIADRRGPREVYMLTLAVQAVAMAGMVLLHSFWLFTLVVCLTELASSASQAARGPIVRGFSGPRPARFRAYLRAAVNLASSIGALLAALVVQLDTRAAYVCLVLGNALSFAATAYVVSRLPSLPPVPAPRGGGRWSALKDHRYMVITALDGLMSIHGSVLVFALPLWIVGHTHAPRWFAGSSVLLNTVMVIFLQVRTSRGIDTNVAAAHAWRRAGGAFLIGMTLIGLASGAPAWGAVPLILLGVGVHTLGELLYAAGSFELRYSLAPAHAQGQYSGVFRFGGGLASVVAPSVLAWLCLDSGKLGWLLMGGIFLSVGFVAPPVVRWAERSREKEAVNAVPSETASRST</sequence>
<dbReference type="SUPFAM" id="SSF103473">
    <property type="entry name" value="MFS general substrate transporter"/>
    <property type="match status" value="1"/>
</dbReference>
<feature type="transmembrane region" description="Helical" evidence="7">
    <location>
        <begin position="39"/>
        <end position="62"/>
    </location>
</feature>
<keyword evidence="4 7" id="KW-0812">Transmembrane</keyword>
<keyword evidence="3" id="KW-1003">Cell membrane</keyword>
<dbReference type="STRING" id="68214.AVL59_19780"/>
<gene>
    <name evidence="8" type="ORF">AVL59_19780</name>
</gene>
<feature type="transmembrane region" description="Helical" evidence="7">
    <location>
        <begin position="160"/>
        <end position="180"/>
    </location>
</feature>
<comment type="subcellular location">
    <subcellularLocation>
        <location evidence="1">Cell membrane</location>
        <topology evidence="1">Multi-pass membrane protein</topology>
    </subcellularLocation>
</comment>
<evidence type="ECO:0000256" key="5">
    <source>
        <dbReference type="ARBA" id="ARBA00022989"/>
    </source>
</evidence>
<dbReference type="Gene3D" id="1.20.1250.20">
    <property type="entry name" value="MFS general substrate transporter like domains"/>
    <property type="match status" value="1"/>
</dbReference>
<dbReference type="GO" id="GO:0022857">
    <property type="term" value="F:transmembrane transporter activity"/>
    <property type="evidence" value="ECO:0007669"/>
    <property type="project" value="InterPro"/>
</dbReference>
<feature type="transmembrane region" description="Helical" evidence="7">
    <location>
        <begin position="74"/>
        <end position="90"/>
    </location>
</feature>
<dbReference type="PANTHER" id="PTHR23517">
    <property type="entry name" value="RESISTANCE PROTEIN MDTM, PUTATIVE-RELATED-RELATED"/>
    <property type="match status" value="1"/>
</dbReference>
<evidence type="ECO:0000256" key="7">
    <source>
        <dbReference type="SAM" id="Phobius"/>
    </source>
</evidence>
<protein>
    <submittedName>
        <fullName evidence="8">MFS transporter</fullName>
    </submittedName>
</protein>
<evidence type="ECO:0000313" key="9">
    <source>
        <dbReference type="Proteomes" id="UP000092659"/>
    </source>
</evidence>
<dbReference type="EMBL" id="CP016279">
    <property type="protein sequence ID" value="ANP56637.1"/>
    <property type="molecule type" value="Genomic_DNA"/>
</dbReference>
<evidence type="ECO:0000313" key="8">
    <source>
        <dbReference type="EMBL" id="ANP56637.1"/>
    </source>
</evidence>
<evidence type="ECO:0000256" key="6">
    <source>
        <dbReference type="ARBA" id="ARBA00023136"/>
    </source>
</evidence>